<gene>
    <name evidence="3" type="ORF">ACFSQ3_08995</name>
</gene>
<dbReference type="SUPFAM" id="SSF56349">
    <property type="entry name" value="DNA breaking-rejoining enzymes"/>
    <property type="match status" value="1"/>
</dbReference>
<dbReference type="RefSeq" id="WP_380870033.1">
    <property type="nucleotide sequence ID" value="NZ_JBHUMA010000006.1"/>
</dbReference>
<keyword evidence="4" id="KW-1185">Reference proteome</keyword>
<organism evidence="3 4">
    <name type="scientific">Sphingobacterium corticis</name>
    <dbReference type="NCBI Taxonomy" id="1812823"/>
    <lineage>
        <taxon>Bacteria</taxon>
        <taxon>Pseudomonadati</taxon>
        <taxon>Bacteroidota</taxon>
        <taxon>Sphingobacteriia</taxon>
        <taxon>Sphingobacteriales</taxon>
        <taxon>Sphingobacteriaceae</taxon>
        <taxon>Sphingobacterium</taxon>
    </lineage>
</organism>
<dbReference type="InterPro" id="IPR010998">
    <property type="entry name" value="Integrase_recombinase_N"/>
</dbReference>
<evidence type="ECO:0000259" key="2">
    <source>
        <dbReference type="Pfam" id="PF13102"/>
    </source>
</evidence>
<proteinExistence type="predicted"/>
<evidence type="ECO:0000313" key="3">
    <source>
        <dbReference type="EMBL" id="MFD2599089.1"/>
    </source>
</evidence>
<name>A0ABW5NJQ5_9SPHI</name>
<dbReference type="InterPro" id="IPR011010">
    <property type="entry name" value="DNA_brk_join_enz"/>
</dbReference>
<dbReference type="InterPro" id="IPR025269">
    <property type="entry name" value="SAM-like_dom"/>
</dbReference>
<sequence>MSNIAKKDYKLADLSYSFIIEFETFLRHYKPKDHHQPLNNNGVMKHIERLRKLTNLAVTLEWIPRDPFAQFKKRFERVERKFLSANEL</sequence>
<protein>
    <submittedName>
        <fullName evidence="3">Phage integrase SAM-like domain-containing protein</fullName>
    </submittedName>
</protein>
<evidence type="ECO:0000256" key="1">
    <source>
        <dbReference type="ARBA" id="ARBA00023125"/>
    </source>
</evidence>
<comment type="caution">
    <text evidence="3">The sequence shown here is derived from an EMBL/GenBank/DDBJ whole genome shotgun (WGS) entry which is preliminary data.</text>
</comment>
<dbReference type="Pfam" id="PF13102">
    <property type="entry name" value="Phage_int_SAM_5"/>
    <property type="match status" value="1"/>
</dbReference>
<dbReference type="EMBL" id="JBHUMA010000006">
    <property type="protein sequence ID" value="MFD2599089.1"/>
    <property type="molecule type" value="Genomic_DNA"/>
</dbReference>
<reference evidence="4" key="1">
    <citation type="journal article" date="2019" name="Int. J. Syst. Evol. Microbiol.">
        <title>The Global Catalogue of Microorganisms (GCM) 10K type strain sequencing project: providing services to taxonomists for standard genome sequencing and annotation.</title>
        <authorList>
            <consortium name="The Broad Institute Genomics Platform"/>
            <consortium name="The Broad Institute Genome Sequencing Center for Infectious Disease"/>
            <person name="Wu L."/>
            <person name="Ma J."/>
        </authorList>
    </citation>
    <scope>NUCLEOTIDE SEQUENCE [LARGE SCALE GENOMIC DNA]</scope>
    <source>
        <strain evidence="4">KCTC 42248</strain>
    </source>
</reference>
<evidence type="ECO:0000313" key="4">
    <source>
        <dbReference type="Proteomes" id="UP001597393"/>
    </source>
</evidence>
<dbReference type="Gene3D" id="1.10.150.130">
    <property type="match status" value="1"/>
</dbReference>
<keyword evidence="1" id="KW-0238">DNA-binding</keyword>
<dbReference type="Proteomes" id="UP001597393">
    <property type="component" value="Unassembled WGS sequence"/>
</dbReference>
<feature type="domain" description="Phage integrase SAM-like" evidence="2">
    <location>
        <begin position="6"/>
        <end position="72"/>
    </location>
</feature>
<accession>A0ABW5NJQ5</accession>